<dbReference type="OMA" id="LQFPPMT"/>
<comment type="caution">
    <text evidence="6">The sequence shown here is derived from an EMBL/GenBank/DDBJ whole genome shotgun (WGS) entry which is preliminary data.</text>
</comment>
<feature type="non-terminal residue" evidence="6">
    <location>
        <position position="654"/>
    </location>
</feature>
<keyword evidence="2" id="KW-0240">DNA-directed RNA polymerase</keyword>
<protein>
    <recommendedName>
        <fullName evidence="8">DNA-directed RNA polymerase III subunit RPC4</fullName>
    </recommendedName>
</protein>
<reference evidence="6 7" key="1">
    <citation type="submission" date="2018-05" db="EMBL/GenBank/DDBJ databases">
        <title>Draft genome sequence of Scytalidium lignicola DSM 105466, a ubiquitous saprotrophic fungus.</title>
        <authorList>
            <person name="Buettner E."/>
            <person name="Gebauer A.M."/>
            <person name="Hofrichter M."/>
            <person name="Liers C."/>
            <person name="Kellner H."/>
        </authorList>
    </citation>
    <scope>NUCLEOTIDE SEQUENCE [LARGE SCALE GENOMIC DNA]</scope>
    <source>
        <strain evidence="6 7">DSM 105466</strain>
    </source>
</reference>
<feature type="non-terminal residue" evidence="6">
    <location>
        <position position="1"/>
    </location>
</feature>
<evidence type="ECO:0000256" key="5">
    <source>
        <dbReference type="SAM" id="MobiDB-lite"/>
    </source>
</evidence>
<dbReference type="GO" id="GO:0005666">
    <property type="term" value="C:RNA polymerase III complex"/>
    <property type="evidence" value="ECO:0007669"/>
    <property type="project" value="InterPro"/>
</dbReference>
<feature type="compositionally biased region" description="Polar residues" evidence="5">
    <location>
        <begin position="241"/>
        <end position="253"/>
    </location>
</feature>
<evidence type="ECO:0000313" key="7">
    <source>
        <dbReference type="Proteomes" id="UP000258309"/>
    </source>
</evidence>
<dbReference type="PANTHER" id="PTHR13408">
    <property type="entry name" value="DNA-DIRECTED RNA POLYMERASE III"/>
    <property type="match status" value="1"/>
</dbReference>
<dbReference type="OrthoDB" id="5836119at2759"/>
<dbReference type="PANTHER" id="PTHR13408:SF0">
    <property type="entry name" value="DNA-DIRECTED RNA POLYMERASE III SUBUNIT RPC4"/>
    <property type="match status" value="1"/>
</dbReference>
<keyword evidence="4" id="KW-0539">Nucleus</keyword>
<feature type="region of interest" description="Disordered" evidence="5">
    <location>
        <begin position="228"/>
        <end position="330"/>
    </location>
</feature>
<feature type="region of interest" description="Disordered" evidence="5">
    <location>
        <begin position="64"/>
        <end position="168"/>
    </location>
</feature>
<feature type="compositionally biased region" description="Basic and acidic residues" evidence="5">
    <location>
        <begin position="151"/>
        <end position="168"/>
    </location>
</feature>
<feature type="region of interest" description="Disordered" evidence="5">
    <location>
        <begin position="477"/>
        <end position="502"/>
    </location>
</feature>
<evidence type="ECO:0000256" key="2">
    <source>
        <dbReference type="ARBA" id="ARBA00022478"/>
    </source>
</evidence>
<evidence type="ECO:0000313" key="6">
    <source>
        <dbReference type="EMBL" id="RFU25623.1"/>
    </source>
</evidence>
<feature type="compositionally biased region" description="Basic and acidic residues" evidence="5">
    <location>
        <begin position="268"/>
        <end position="289"/>
    </location>
</feature>
<feature type="compositionally biased region" description="Gly residues" evidence="5">
    <location>
        <begin position="197"/>
        <end position="206"/>
    </location>
</feature>
<organism evidence="6 7">
    <name type="scientific">Scytalidium lignicola</name>
    <name type="common">Hyphomycete</name>
    <dbReference type="NCBI Taxonomy" id="5539"/>
    <lineage>
        <taxon>Eukaryota</taxon>
        <taxon>Fungi</taxon>
        <taxon>Dikarya</taxon>
        <taxon>Ascomycota</taxon>
        <taxon>Pezizomycotina</taxon>
        <taxon>Leotiomycetes</taxon>
        <taxon>Leotiomycetes incertae sedis</taxon>
        <taxon>Scytalidium</taxon>
    </lineage>
</organism>
<comment type="subcellular location">
    <subcellularLocation>
        <location evidence="1">Nucleus</location>
    </subcellularLocation>
</comment>
<feature type="region of interest" description="Disordered" evidence="5">
    <location>
        <begin position="347"/>
        <end position="366"/>
    </location>
</feature>
<accession>A0A3E2GXZ2</accession>
<evidence type="ECO:0000256" key="1">
    <source>
        <dbReference type="ARBA" id="ARBA00004123"/>
    </source>
</evidence>
<feature type="region of interest" description="Disordered" evidence="5">
    <location>
        <begin position="393"/>
        <end position="457"/>
    </location>
</feature>
<gene>
    <name evidence="6" type="ORF">B7463_g10705</name>
</gene>
<sequence length="654" mass="70823">MSGSEGSAEAGTKVLTQEQVERLDAEHIEAELIGTWIAAATRAAALLSSKGVTLSLLSCRQKLREEQEENQTSHEESSSISNQPEVTLKVEENEAAESPNTSPAFTPTESPAPTSARPPVERLDSLVGRGGPAGRGSAPPAPRSRFKPRAIRRDVTERQRLEDEEKARVAGIEQKNAAIAARAARSMRGRGARGRGDAMGQGFGRGGIAPAASGPFAVAPAMPDKRPGLLGLSGVTKRESGPSQSHGGISTFRTKTEPGLRSSGYSGERNHNAEPRYPGEEDNEVRVDIEFINLVSSDEEGDEGTVGARMSKGKGKAVKGGLRPVRLPRQEHKERIINLVTSDSSAALPTTDEDVEESDVSTINKTLQSKEIKPPRVWKGVYEDDVFEVKSEDISTESSLHAIKSAPSSPELTRPTKDDVILPDLEEERPAVTIKTKSAKRKEATDKPVFQTEEDKAEYERKQLDLAVLADELGNLQTTADTSGKGKGAARDADMDVENNEESVDRREGRLYLFQFPPVLPRLHNFDKYKEKLKVSDGEDIEMTGTSTSNAVDVAADGEEIVIKEEPDTEQADDPLIPEEGYLGKMIVRESGKVEFDWGGNSMIVGRGFEASFLQSVVLTEFKDGEEEGVATGLGSLMGKFVVTPDFEKIFEGI</sequence>
<proteinExistence type="predicted"/>
<feature type="compositionally biased region" description="Polar residues" evidence="5">
    <location>
        <begin position="98"/>
        <end position="113"/>
    </location>
</feature>
<dbReference type="Pfam" id="PF05132">
    <property type="entry name" value="RNA_pol_Rpc4"/>
    <property type="match status" value="1"/>
</dbReference>
<keyword evidence="3" id="KW-0804">Transcription</keyword>
<keyword evidence="7" id="KW-1185">Reference proteome</keyword>
<dbReference type="AlphaFoldDB" id="A0A3E2GXZ2"/>
<feature type="region of interest" description="Disordered" evidence="5">
    <location>
        <begin position="183"/>
        <end position="206"/>
    </location>
</feature>
<name>A0A3E2GXZ2_SCYLI</name>
<evidence type="ECO:0000256" key="4">
    <source>
        <dbReference type="ARBA" id="ARBA00023242"/>
    </source>
</evidence>
<dbReference type="Proteomes" id="UP000258309">
    <property type="component" value="Unassembled WGS sequence"/>
</dbReference>
<dbReference type="EMBL" id="NCSJ02000319">
    <property type="protein sequence ID" value="RFU25623.1"/>
    <property type="molecule type" value="Genomic_DNA"/>
</dbReference>
<evidence type="ECO:0008006" key="8">
    <source>
        <dbReference type="Google" id="ProtNLM"/>
    </source>
</evidence>
<dbReference type="GO" id="GO:0003677">
    <property type="term" value="F:DNA binding"/>
    <property type="evidence" value="ECO:0007669"/>
    <property type="project" value="InterPro"/>
</dbReference>
<evidence type="ECO:0000256" key="3">
    <source>
        <dbReference type="ARBA" id="ARBA00023163"/>
    </source>
</evidence>
<dbReference type="InterPro" id="IPR007811">
    <property type="entry name" value="RPC4"/>
</dbReference>
<dbReference type="STRING" id="5539.A0A3E2GXZ2"/>
<dbReference type="GO" id="GO:0042797">
    <property type="term" value="P:tRNA transcription by RNA polymerase III"/>
    <property type="evidence" value="ECO:0007669"/>
    <property type="project" value="TreeGrafter"/>
</dbReference>